<dbReference type="RefSeq" id="WP_176977939.1">
    <property type="nucleotide sequence ID" value="NZ_JABZEO010000018.1"/>
</dbReference>
<evidence type="ECO:0000313" key="2">
    <source>
        <dbReference type="EMBL" id="NVZ11221.1"/>
    </source>
</evidence>
<evidence type="ECO:0000256" key="1">
    <source>
        <dbReference type="SAM" id="MobiDB-lite"/>
    </source>
</evidence>
<keyword evidence="3" id="KW-1185">Reference proteome</keyword>
<gene>
    <name evidence="2" type="ORF">HW932_18380</name>
</gene>
<dbReference type="EMBL" id="JABZEO010000018">
    <property type="protein sequence ID" value="NVZ11221.1"/>
    <property type="molecule type" value="Genomic_DNA"/>
</dbReference>
<reference evidence="2 3" key="1">
    <citation type="submission" date="2020-06" db="EMBL/GenBank/DDBJ databases">
        <title>Whole-genome sequence of Allochromatium humboldtianum DSM 21881, type strain.</title>
        <authorList>
            <person name="Kyndt J.A."/>
            <person name="Meyer T.E."/>
        </authorList>
    </citation>
    <scope>NUCLEOTIDE SEQUENCE [LARGE SCALE GENOMIC DNA]</scope>
    <source>
        <strain evidence="2 3">DSM 21881</strain>
    </source>
</reference>
<organism evidence="2 3">
    <name type="scientific">Allochromatium humboldtianum</name>
    <dbReference type="NCBI Taxonomy" id="504901"/>
    <lineage>
        <taxon>Bacteria</taxon>
        <taxon>Pseudomonadati</taxon>
        <taxon>Pseudomonadota</taxon>
        <taxon>Gammaproteobacteria</taxon>
        <taxon>Chromatiales</taxon>
        <taxon>Chromatiaceae</taxon>
        <taxon>Allochromatium</taxon>
    </lineage>
</organism>
<protein>
    <submittedName>
        <fullName evidence="2">Uncharacterized protein</fullName>
    </submittedName>
</protein>
<dbReference type="Proteomes" id="UP000592294">
    <property type="component" value="Unassembled WGS sequence"/>
</dbReference>
<proteinExistence type="predicted"/>
<dbReference type="AlphaFoldDB" id="A0A850RP37"/>
<comment type="caution">
    <text evidence="2">The sequence shown here is derived from an EMBL/GenBank/DDBJ whole genome shotgun (WGS) entry which is preliminary data.</text>
</comment>
<sequence>MNKSEKKRSGHGGQRQGAGRPSEGAPKRIVPVSLDDELIEIARHLGRGIIAEGVRRALREHPEAPSKINKPSTTPA</sequence>
<feature type="compositionally biased region" description="Basic residues" evidence="1">
    <location>
        <begin position="1"/>
        <end position="10"/>
    </location>
</feature>
<name>A0A850RP37_9GAMM</name>
<accession>A0A850RP37</accession>
<feature type="region of interest" description="Disordered" evidence="1">
    <location>
        <begin position="1"/>
        <end position="29"/>
    </location>
</feature>
<evidence type="ECO:0000313" key="3">
    <source>
        <dbReference type="Proteomes" id="UP000592294"/>
    </source>
</evidence>